<dbReference type="EMBL" id="JAFIMR010000012">
    <property type="protein sequence ID" value="KAI1871863.1"/>
    <property type="molecule type" value="Genomic_DNA"/>
</dbReference>
<name>A0A9P9WNJ5_9PEZI</name>
<protein>
    <submittedName>
        <fullName evidence="2">Uncharacterized protein</fullName>
    </submittedName>
</protein>
<organism evidence="2 3">
    <name type="scientific">Neoarthrinium moseri</name>
    <dbReference type="NCBI Taxonomy" id="1658444"/>
    <lineage>
        <taxon>Eukaryota</taxon>
        <taxon>Fungi</taxon>
        <taxon>Dikarya</taxon>
        <taxon>Ascomycota</taxon>
        <taxon>Pezizomycotina</taxon>
        <taxon>Sordariomycetes</taxon>
        <taxon>Xylariomycetidae</taxon>
        <taxon>Amphisphaeriales</taxon>
        <taxon>Apiosporaceae</taxon>
        <taxon>Neoarthrinium</taxon>
    </lineage>
</organism>
<evidence type="ECO:0000256" key="1">
    <source>
        <dbReference type="SAM" id="MobiDB-lite"/>
    </source>
</evidence>
<evidence type="ECO:0000313" key="2">
    <source>
        <dbReference type="EMBL" id="KAI1871863.1"/>
    </source>
</evidence>
<dbReference type="Proteomes" id="UP000829685">
    <property type="component" value="Unassembled WGS sequence"/>
</dbReference>
<feature type="region of interest" description="Disordered" evidence="1">
    <location>
        <begin position="213"/>
        <end position="234"/>
    </location>
</feature>
<reference evidence="2" key="1">
    <citation type="submission" date="2021-03" db="EMBL/GenBank/DDBJ databases">
        <title>Revisited historic fungal species revealed as producer of novel bioactive compounds through whole genome sequencing and comparative genomics.</title>
        <authorList>
            <person name="Vignolle G.A."/>
            <person name="Hochenegger N."/>
            <person name="Mach R.L."/>
            <person name="Mach-Aigner A.R."/>
            <person name="Javad Rahimi M."/>
            <person name="Salim K.A."/>
            <person name="Chan C.M."/>
            <person name="Lim L.B.L."/>
            <person name="Cai F."/>
            <person name="Druzhinina I.S."/>
            <person name="U'Ren J.M."/>
            <person name="Derntl C."/>
        </authorList>
    </citation>
    <scope>NUCLEOTIDE SEQUENCE</scope>
    <source>
        <strain evidence="2">TUCIM 5799</strain>
    </source>
</reference>
<evidence type="ECO:0000313" key="3">
    <source>
        <dbReference type="Proteomes" id="UP000829685"/>
    </source>
</evidence>
<keyword evidence="3" id="KW-1185">Reference proteome</keyword>
<proteinExistence type="predicted"/>
<dbReference type="OrthoDB" id="5365129at2759"/>
<sequence>MGSELVGGIGLVGSILGIWQFAADNIPDVVKSKSTYRIQVGLDDTKGSGDKKLSNAGGNLVMIKTYNNNGELIGSGGGGKVKDGGYADFSAEQTGTQQSITTEFYAGDDAICIAYISATMDEGSKWGWVGDWGYTCGLNWFPSGYRLQNEGGDDDKVTSPRCTWIDKDHTHDFKASIIGITWPDFYHKSGDDIPKGNGKSSCGKGFRAWANEGDKQMLPAKKKKRGPRLSQRSDDRLVISSGLSHNATEVCESETSWGPDFVSKEEGMHCNMETHEVTPLCGNGVTEDCFDTDGNGGPAMVHRNGKRSLTNPSKVIRWE</sequence>
<accession>A0A9P9WNJ5</accession>
<gene>
    <name evidence="2" type="ORF">JX265_005849</name>
</gene>
<dbReference type="AlphaFoldDB" id="A0A9P9WNJ5"/>
<comment type="caution">
    <text evidence="2">The sequence shown here is derived from an EMBL/GenBank/DDBJ whole genome shotgun (WGS) entry which is preliminary data.</text>
</comment>